<dbReference type="PANTHER" id="PTHR42801">
    <property type="entry name" value="THIOREDOXIN-DEPENDENT PEROXIDE REDUCTASE"/>
    <property type="match status" value="1"/>
</dbReference>
<keyword evidence="17" id="KW-1185">Reference proteome</keyword>
<accession>A0A1L7CNR9</accession>
<keyword evidence="4" id="KW-0575">Peroxidase</keyword>
<dbReference type="InterPro" id="IPR013766">
    <property type="entry name" value="Thioredoxin_domain"/>
</dbReference>
<evidence type="ECO:0000313" key="15">
    <source>
        <dbReference type="EMBL" id="APT87471.1"/>
    </source>
</evidence>
<dbReference type="PANTHER" id="PTHR42801:SF4">
    <property type="entry name" value="AHPC_TSA FAMILY PROTEIN"/>
    <property type="match status" value="1"/>
</dbReference>
<dbReference type="Proteomes" id="UP000185479">
    <property type="component" value="Chromosome"/>
</dbReference>
<dbReference type="AlphaFoldDB" id="A0A1L7CNR9"/>
<dbReference type="EMBL" id="BJNB01000005">
    <property type="protein sequence ID" value="GEB97009.1"/>
    <property type="molecule type" value="Genomic_DNA"/>
</dbReference>
<organism evidence="15 17">
    <name type="scientific">Corynebacterium flavescens</name>
    <dbReference type="NCBI Taxonomy" id="28028"/>
    <lineage>
        <taxon>Bacteria</taxon>
        <taxon>Bacillati</taxon>
        <taxon>Actinomycetota</taxon>
        <taxon>Actinomycetes</taxon>
        <taxon>Mycobacteriales</taxon>
        <taxon>Corynebacteriaceae</taxon>
        <taxon>Corynebacterium</taxon>
    </lineage>
</organism>
<evidence type="ECO:0000256" key="9">
    <source>
        <dbReference type="ARBA" id="ARBA00032824"/>
    </source>
</evidence>
<dbReference type="STRING" id="28028.CFLV_10055"/>
<evidence type="ECO:0000256" key="11">
    <source>
        <dbReference type="ARBA" id="ARBA00041373"/>
    </source>
</evidence>
<dbReference type="CDD" id="cd03017">
    <property type="entry name" value="PRX_BCP"/>
    <property type="match status" value="1"/>
</dbReference>
<gene>
    <name evidence="16" type="ORF">CFL01nite_05040</name>
    <name evidence="15" type="ORF">CFLV_10055</name>
</gene>
<evidence type="ECO:0000313" key="17">
    <source>
        <dbReference type="Proteomes" id="UP000185479"/>
    </source>
</evidence>
<dbReference type="GO" id="GO:0008379">
    <property type="term" value="F:thioredoxin peroxidase activity"/>
    <property type="evidence" value="ECO:0007669"/>
    <property type="project" value="TreeGrafter"/>
</dbReference>
<proteinExistence type="inferred from homology"/>
<dbReference type="GO" id="GO:0034599">
    <property type="term" value="P:cellular response to oxidative stress"/>
    <property type="evidence" value="ECO:0007669"/>
    <property type="project" value="TreeGrafter"/>
</dbReference>
<reference evidence="15 17" key="1">
    <citation type="submission" date="2014-08" db="EMBL/GenBank/DDBJ databases">
        <title>Complete genome sequence of Corynebacterium flavescens OJ8(T)(=DSM 20296(T)), isolated from cheese.</title>
        <authorList>
            <person name="Ruckert C."/>
            <person name="Albersmeier A."/>
            <person name="Winkler A."/>
            <person name="Kalinowski J."/>
        </authorList>
    </citation>
    <scope>NUCLEOTIDE SEQUENCE [LARGE SCALE GENOMIC DNA]</scope>
    <source>
        <strain evidence="15 17">OJ8</strain>
    </source>
</reference>
<evidence type="ECO:0000256" key="10">
    <source>
        <dbReference type="ARBA" id="ARBA00038489"/>
    </source>
</evidence>
<dbReference type="NCBIfam" id="NF006960">
    <property type="entry name" value="PRK09437.1"/>
    <property type="match status" value="1"/>
</dbReference>
<evidence type="ECO:0000313" key="18">
    <source>
        <dbReference type="Proteomes" id="UP000315353"/>
    </source>
</evidence>
<keyword evidence="7" id="KW-1015">Disulfide bond</keyword>
<evidence type="ECO:0000259" key="14">
    <source>
        <dbReference type="PROSITE" id="PS51352"/>
    </source>
</evidence>
<dbReference type="Gene3D" id="3.40.30.10">
    <property type="entry name" value="Glutaredoxin"/>
    <property type="match status" value="1"/>
</dbReference>
<evidence type="ECO:0000256" key="5">
    <source>
        <dbReference type="ARBA" id="ARBA00022862"/>
    </source>
</evidence>
<comment type="subunit">
    <text evidence="2">Monomer.</text>
</comment>
<comment type="similarity">
    <text evidence="10">Belongs to the peroxiredoxin family. BCP/PrxQ subfamily.</text>
</comment>
<evidence type="ECO:0000256" key="4">
    <source>
        <dbReference type="ARBA" id="ARBA00022559"/>
    </source>
</evidence>
<dbReference type="InterPro" id="IPR050924">
    <property type="entry name" value="Peroxiredoxin_BCP/PrxQ"/>
</dbReference>
<name>A0A1L7CNR9_CORFL</name>
<dbReference type="GO" id="GO:0005737">
    <property type="term" value="C:cytoplasm"/>
    <property type="evidence" value="ECO:0007669"/>
    <property type="project" value="TreeGrafter"/>
</dbReference>
<keyword evidence="8" id="KW-0676">Redox-active center</keyword>
<dbReference type="GeneID" id="82881028"/>
<dbReference type="EC" id="1.11.1.24" evidence="3"/>
<reference evidence="16 18" key="2">
    <citation type="submission" date="2019-06" db="EMBL/GenBank/DDBJ databases">
        <title>Whole genome shotgun sequence of Corynebacterium flavescens NBRC 14136.</title>
        <authorList>
            <person name="Hosoyama A."/>
            <person name="Uohara A."/>
            <person name="Ohji S."/>
            <person name="Ichikawa N."/>
        </authorList>
    </citation>
    <scope>NUCLEOTIDE SEQUENCE [LARGE SCALE GENOMIC DNA]</scope>
    <source>
        <strain evidence="16 18">NBRC 14136</strain>
    </source>
</reference>
<dbReference type="EMBL" id="CP009246">
    <property type="protein sequence ID" value="APT87471.1"/>
    <property type="molecule type" value="Genomic_DNA"/>
</dbReference>
<dbReference type="Proteomes" id="UP000315353">
    <property type="component" value="Unassembled WGS sequence"/>
</dbReference>
<protein>
    <recommendedName>
        <fullName evidence="3">thioredoxin-dependent peroxiredoxin</fullName>
        <ecNumber evidence="3">1.11.1.24</ecNumber>
    </recommendedName>
    <alternativeName>
        <fullName evidence="11">Bacterioferritin comigratory protein</fullName>
    </alternativeName>
    <alternativeName>
        <fullName evidence="9">Thioredoxin peroxidase</fullName>
    </alternativeName>
</protein>
<dbReference type="RefSeq" id="WP_075730407.1">
    <property type="nucleotide sequence ID" value="NZ_BJNB01000005.1"/>
</dbReference>
<dbReference type="PIRSF" id="PIRSF000239">
    <property type="entry name" value="AHPC"/>
    <property type="match status" value="1"/>
</dbReference>
<dbReference type="PROSITE" id="PS51352">
    <property type="entry name" value="THIOREDOXIN_2"/>
    <property type="match status" value="1"/>
</dbReference>
<feature type="active site" description="Cysteine sulfenic acid (-SOH) intermediate; for peroxidase activity" evidence="13">
    <location>
        <position position="49"/>
    </location>
</feature>
<comment type="function">
    <text evidence="1">Thiol-specific peroxidase that catalyzes the reduction of hydrogen peroxide and organic hydroperoxides to water and alcohols, respectively. Plays a role in cell protection against oxidative stress by detoxifying peroxides and as sensor of hydrogen peroxide-mediated signaling events.</text>
</comment>
<evidence type="ECO:0000256" key="13">
    <source>
        <dbReference type="PIRSR" id="PIRSR000239-1"/>
    </source>
</evidence>
<comment type="catalytic activity">
    <reaction evidence="12">
        <text>a hydroperoxide + [thioredoxin]-dithiol = an alcohol + [thioredoxin]-disulfide + H2O</text>
        <dbReference type="Rhea" id="RHEA:62620"/>
        <dbReference type="Rhea" id="RHEA-COMP:10698"/>
        <dbReference type="Rhea" id="RHEA-COMP:10700"/>
        <dbReference type="ChEBI" id="CHEBI:15377"/>
        <dbReference type="ChEBI" id="CHEBI:29950"/>
        <dbReference type="ChEBI" id="CHEBI:30879"/>
        <dbReference type="ChEBI" id="CHEBI:35924"/>
        <dbReference type="ChEBI" id="CHEBI:50058"/>
        <dbReference type="EC" id="1.11.1.24"/>
    </reaction>
</comment>
<evidence type="ECO:0000256" key="3">
    <source>
        <dbReference type="ARBA" id="ARBA00013017"/>
    </source>
</evidence>
<dbReference type="Pfam" id="PF00578">
    <property type="entry name" value="AhpC-TSA"/>
    <property type="match status" value="1"/>
</dbReference>
<evidence type="ECO:0000256" key="7">
    <source>
        <dbReference type="ARBA" id="ARBA00023157"/>
    </source>
</evidence>
<dbReference type="OrthoDB" id="9812811at2"/>
<keyword evidence="5" id="KW-0049">Antioxidant</keyword>
<dbReference type="KEGG" id="cfc:CFLV_10055"/>
<keyword evidence="6" id="KW-0560">Oxidoreductase</keyword>
<dbReference type="InterPro" id="IPR024706">
    <property type="entry name" value="Peroxiredoxin_AhpC-typ"/>
</dbReference>
<dbReference type="InterPro" id="IPR000866">
    <property type="entry name" value="AhpC/TSA"/>
</dbReference>
<dbReference type="SUPFAM" id="SSF52833">
    <property type="entry name" value="Thioredoxin-like"/>
    <property type="match status" value="1"/>
</dbReference>
<dbReference type="FunFam" id="3.40.30.10:FF:000007">
    <property type="entry name" value="Thioredoxin-dependent thiol peroxidase"/>
    <property type="match status" value="1"/>
</dbReference>
<feature type="domain" description="Thioredoxin" evidence="14">
    <location>
        <begin position="7"/>
        <end position="156"/>
    </location>
</feature>
<dbReference type="GO" id="GO:0045454">
    <property type="term" value="P:cell redox homeostasis"/>
    <property type="evidence" value="ECO:0007669"/>
    <property type="project" value="TreeGrafter"/>
</dbReference>
<evidence type="ECO:0000256" key="2">
    <source>
        <dbReference type="ARBA" id="ARBA00011245"/>
    </source>
</evidence>
<sequence>MTEAKRLEVGDTAPAFSLPDDAGHTVSLSDYAGKRVLVYFYPRANTPGCTKEACDFRDSLEQLNSLDIAVVGISPDKPEAIAKFRAEHELNFPLLSDPDKTVLSAYGAFGEKKNYGKVVQGVIRSTFLVEPDGTIGQALYNVKATGHVARVMKGLA</sequence>
<evidence type="ECO:0000313" key="16">
    <source>
        <dbReference type="EMBL" id="GEB97009.1"/>
    </source>
</evidence>
<evidence type="ECO:0000256" key="6">
    <source>
        <dbReference type="ARBA" id="ARBA00023002"/>
    </source>
</evidence>
<evidence type="ECO:0000256" key="1">
    <source>
        <dbReference type="ARBA" id="ARBA00003330"/>
    </source>
</evidence>
<evidence type="ECO:0000256" key="12">
    <source>
        <dbReference type="ARBA" id="ARBA00049091"/>
    </source>
</evidence>
<dbReference type="InterPro" id="IPR036249">
    <property type="entry name" value="Thioredoxin-like_sf"/>
</dbReference>
<evidence type="ECO:0000256" key="8">
    <source>
        <dbReference type="ARBA" id="ARBA00023284"/>
    </source>
</evidence>